<keyword evidence="6" id="KW-1185">Reference proteome</keyword>
<comment type="caution">
    <text evidence="5">The sequence shown here is derived from an EMBL/GenBank/DDBJ whole genome shotgun (WGS) entry which is preliminary data.</text>
</comment>
<dbReference type="PROSITE" id="PS00893">
    <property type="entry name" value="NUDIX_BOX"/>
    <property type="match status" value="1"/>
</dbReference>
<evidence type="ECO:0000256" key="2">
    <source>
        <dbReference type="ARBA" id="ARBA00022801"/>
    </source>
</evidence>
<dbReference type="PANTHER" id="PTHR43046">
    <property type="entry name" value="GDP-MANNOSE MANNOSYL HYDROLASE"/>
    <property type="match status" value="1"/>
</dbReference>
<sequence>MIFNAEGQVLMLLRSDNDCWCFPGGAIELGEKVEDAARREVFEETGLEVIELELYNVFSGEELYYKYPHGDEVYNVDIVYRSSNYKGNLTVNEESRRARFFDLEAIPDNISPPVIPIVQDLLTKIHR</sequence>
<evidence type="ECO:0000313" key="5">
    <source>
        <dbReference type="EMBL" id="MCR8632653.1"/>
    </source>
</evidence>
<dbReference type="InterPro" id="IPR020476">
    <property type="entry name" value="Nudix_hydrolase"/>
</dbReference>
<keyword evidence="2 3" id="KW-0378">Hydrolase</keyword>
<dbReference type="CDD" id="cd04677">
    <property type="entry name" value="NUDIX_Hydrolase"/>
    <property type="match status" value="1"/>
</dbReference>
<comment type="similarity">
    <text evidence="3">Belongs to the Nudix hydrolase family.</text>
</comment>
<dbReference type="Gene3D" id="3.90.79.10">
    <property type="entry name" value="Nucleoside Triphosphate Pyrophosphohydrolase"/>
    <property type="match status" value="1"/>
</dbReference>
<evidence type="ECO:0000256" key="3">
    <source>
        <dbReference type="RuleBase" id="RU003476"/>
    </source>
</evidence>
<dbReference type="PANTHER" id="PTHR43046:SF2">
    <property type="entry name" value="8-OXO-DGTP DIPHOSPHATASE-RELATED"/>
    <property type="match status" value="1"/>
</dbReference>
<dbReference type="PROSITE" id="PS51462">
    <property type="entry name" value="NUDIX"/>
    <property type="match status" value="1"/>
</dbReference>
<protein>
    <submittedName>
        <fullName evidence="5">NUDIX domain-containing protein</fullName>
    </submittedName>
</protein>
<proteinExistence type="inferred from homology"/>
<dbReference type="InterPro" id="IPR000086">
    <property type="entry name" value="NUDIX_hydrolase_dom"/>
</dbReference>
<evidence type="ECO:0000256" key="1">
    <source>
        <dbReference type="ARBA" id="ARBA00001946"/>
    </source>
</evidence>
<reference evidence="5 6" key="1">
    <citation type="submission" date="2022-08" db="EMBL/GenBank/DDBJ databases">
        <title>Paenibacillus endoradicis sp. nov., Paenibacillus radicibacter sp. nov and Paenibacillus pararadicis sp. nov., three cold-adapted plant growth-promoting bacteria isolated from root of Larix gmelinii in Great Khingan.</title>
        <authorList>
            <person name="Xue H."/>
        </authorList>
    </citation>
    <scope>NUCLEOTIDE SEQUENCE [LARGE SCALE GENOMIC DNA]</scope>
    <source>
        <strain evidence="5 6">N5-1-1-5</strain>
    </source>
</reference>
<dbReference type="Pfam" id="PF00293">
    <property type="entry name" value="NUDIX"/>
    <property type="match status" value="1"/>
</dbReference>
<dbReference type="Proteomes" id="UP001300012">
    <property type="component" value="Unassembled WGS sequence"/>
</dbReference>
<dbReference type="SUPFAM" id="SSF55811">
    <property type="entry name" value="Nudix"/>
    <property type="match status" value="1"/>
</dbReference>
<evidence type="ECO:0000313" key="6">
    <source>
        <dbReference type="Proteomes" id="UP001300012"/>
    </source>
</evidence>
<dbReference type="PRINTS" id="PR00502">
    <property type="entry name" value="NUDIXFAMILY"/>
</dbReference>
<organism evidence="5 6">
    <name type="scientific">Paenibacillus radicis</name>
    <name type="common">ex Xue et al. 2023</name>
    <dbReference type="NCBI Taxonomy" id="2972489"/>
    <lineage>
        <taxon>Bacteria</taxon>
        <taxon>Bacillati</taxon>
        <taxon>Bacillota</taxon>
        <taxon>Bacilli</taxon>
        <taxon>Bacillales</taxon>
        <taxon>Paenibacillaceae</taxon>
        <taxon>Paenibacillus</taxon>
    </lineage>
</organism>
<name>A0ABT1YK64_9BACL</name>
<accession>A0ABT1YK64</accession>
<dbReference type="InterPro" id="IPR020084">
    <property type="entry name" value="NUDIX_hydrolase_CS"/>
</dbReference>
<comment type="cofactor">
    <cofactor evidence="1">
        <name>Mg(2+)</name>
        <dbReference type="ChEBI" id="CHEBI:18420"/>
    </cofactor>
</comment>
<gene>
    <name evidence="5" type="ORF">NV381_15720</name>
</gene>
<evidence type="ECO:0000259" key="4">
    <source>
        <dbReference type="PROSITE" id="PS51462"/>
    </source>
</evidence>
<dbReference type="InterPro" id="IPR015797">
    <property type="entry name" value="NUDIX_hydrolase-like_dom_sf"/>
</dbReference>
<feature type="domain" description="Nudix hydrolase" evidence="4">
    <location>
        <begin position="1"/>
        <end position="123"/>
    </location>
</feature>
<dbReference type="EMBL" id="JANQBD010000010">
    <property type="protein sequence ID" value="MCR8632653.1"/>
    <property type="molecule type" value="Genomic_DNA"/>
</dbReference>